<evidence type="ECO:0000313" key="3">
    <source>
        <dbReference type="Proteomes" id="UP001432027"/>
    </source>
</evidence>
<evidence type="ECO:0000256" key="1">
    <source>
        <dbReference type="SAM" id="MobiDB-lite"/>
    </source>
</evidence>
<name>A0AAV5T2I5_9BILA</name>
<feature type="region of interest" description="Disordered" evidence="1">
    <location>
        <begin position="39"/>
        <end position="78"/>
    </location>
</feature>
<gene>
    <name evidence="2" type="ORF">PENTCL1PPCAC_11372</name>
</gene>
<dbReference type="AlphaFoldDB" id="A0AAV5T2I5"/>
<feature type="non-terminal residue" evidence="2">
    <location>
        <position position="1"/>
    </location>
</feature>
<protein>
    <submittedName>
        <fullName evidence="2">Uncharacterized protein</fullName>
    </submittedName>
</protein>
<reference evidence="2" key="1">
    <citation type="submission" date="2023-10" db="EMBL/GenBank/DDBJ databases">
        <title>Genome assembly of Pristionchus species.</title>
        <authorList>
            <person name="Yoshida K."/>
            <person name="Sommer R.J."/>
        </authorList>
    </citation>
    <scope>NUCLEOTIDE SEQUENCE</scope>
    <source>
        <strain evidence="2">RS0144</strain>
    </source>
</reference>
<proteinExistence type="predicted"/>
<sequence>VRWPPLIVRHLRMSPFRSFTYILLLKLIGHNLILSMSQQDLGDSDETVENAPDSGYDDNDEEENGESTWISNQSNGSLISTENGTEVAEYEMTPANCKDPPVSVSFEDCYEANNVID</sequence>
<organism evidence="2 3">
    <name type="scientific">Pristionchus entomophagus</name>
    <dbReference type="NCBI Taxonomy" id="358040"/>
    <lineage>
        <taxon>Eukaryota</taxon>
        <taxon>Metazoa</taxon>
        <taxon>Ecdysozoa</taxon>
        <taxon>Nematoda</taxon>
        <taxon>Chromadorea</taxon>
        <taxon>Rhabditida</taxon>
        <taxon>Rhabditina</taxon>
        <taxon>Diplogasteromorpha</taxon>
        <taxon>Diplogasteroidea</taxon>
        <taxon>Neodiplogasteridae</taxon>
        <taxon>Pristionchus</taxon>
    </lineage>
</organism>
<dbReference type="EMBL" id="BTSX01000003">
    <property type="protein sequence ID" value="GMS89197.1"/>
    <property type="molecule type" value="Genomic_DNA"/>
</dbReference>
<evidence type="ECO:0000313" key="2">
    <source>
        <dbReference type="EMBL" id="GMS89197.1"/>
    </source>
</evidence>
<accession>A0AAV5T2I5</accession>
<feature type="compositionally biased region" description="Polar residues" evidence="1">
    <location>
        <begin position="68"/>
        <end position="78"/>
    </location>
</feature>
<comment type="caution">
    <text evidence="2">The sequence shown here is derived from an EMBL/GenBank/DDBJ whole genome shotgun (WGS) entry which is preliminary data.</text>
</comment>
<dbReference type="Proteomes" id="UP001432027">
    <property type="component" value="Unassembled WGS sequence"/>
</dbReference>
<feature type="compositionally biased region" description="Acidic residues" evidence="1">
    <location>
        <begin position="55"/>
        <end position="65"/>
    </location>
</feature>
<keyword evidence="3" id="KW-1185">Reference proteome</keyword>